<evidence type="ECO:0000256" key="1">
    <source>
        <dbReference type="ARBA" id="ARBA00004651"/>
    </source>
</evidence>
<dbReference type="Proteomes" id="UP000078390">
    <property type="component" value="Unassembled WGS sequence"/>
</dbReference>
<keyword evidence="4 6" id="KW-1133">Transmembrane helix</keyword>
<dbReference type="EMBL" id="LWLG01000001">
    <property type="protein sequence ID" value="OAQ21866.1"/>
    <property type="molecule type" value="Genomic_DNA"/>
</dbReference>
<dbReference type="PANTHER" id="PTHR12677">
    <property type="entry name" value="GOLGI APPARATUS MEMBRANE PROTEIN TVP38-RELATED"/>
    <property type="match status" value="1"/>
</dbReference>
<organism evidence="8 9">
    <name type="scientific">Thermosulfurimonas dismutans</name>
    <dbReference type="NCBI Taxonomy" id="999894"/>
    <lineage>
        <taxon>Bacteria</taxon>
        <taxon>Pseudomonadati</taxon>
        <taxon>Thermodesulfobacteriota</taxon>
        <taxon>Thermodesulfobacteria</taxon>
        <taxon>Thermodesulfobacteriales</taxon>
        <taxon>Thermodesulfobacteriaceae</taxon>
        <taxon>Thermosulfurimonas</taxon>
    </lineage>
</organism>
<dbReference type="AlphaFoldDB" id="A0A179D739"/>
<feature type="transmembrane region" description="Helical" evidence="6">
    <location>
        <begin position="122"/>
        <end position="144"/>
    </location>
</feature>
<dbReference type="STRING" id="999894.TDIS_0384"/>
<feature type="transmembrane region" description="Helical" evidence="6">
    <location>
        <begin position="60"/>
        <end position="80"/>
    </location>
</feature>
<feature type="transmembrane region" description="Helical" evidence="6">
    <location>
        <begin position="164"/>
        <end position="184"/>
    </location>
</feature>
<evidence type="ECO:0000259" key="7">
    <source>
        <dbReference type="Pfam" id="PF09335"/>
    </source>
</evidence>
<keyword evidence="3 6" id="KW-0812">Transmembrane</keyword>
<evidence type="ECO:0000256" key="4">
    <source>
        <dbReference type="ARBA" id="ARBA00022989"/>
    </source>
</evidence>
<keyword evidence="5 6" id="KW-0472">Membrane</keyword>
<keyword evidence="2 6" id="KW-1003">Cell membrane</keyword>
<dbReference type="InterPro" id="IPR032816">
    <property type="entry name" value="VTT_dom"/>
</dbReference>
<comment type="caution">
    <text evidence="8">The sequence shown here is derived from an EMBL/GenBank/DDBJ whole genome shotgun (WGS) entry which is preliminary data.</text>
</comment>
<accession>A0A179D739</accession>
<name>A0A179D739_9BACT</name>
<evidence type="ECO:0000256" key="5">
    <source>
        <dbReference type="ARBA" id="ARBA00023136"/>
    </source>
</evidence>
<feature type="transmembrane region" description="Helical" evidence="6">
    <location>
        <begin position="21"/>
        <end position="40"/>
    </location>
</feature>
<feature type="domain" description="VTT" evidence="7">
    <location>
        <begin position="40"/>
        <end position="154"/>
    </location>
</feature>
<keyword evidence="9" id="KW-1185">Reference proteome</keyword>
<comment type="subcellular location">
    <subcellularLocation>
        <location evidence="1 6">Cell membrane</location>
        <topology evidence="1 6">Multi-pass membrane protein</topology>
    </subcellularLocation>
</comment>
<reference evidence="8 9" key="1">
    <citation type="submission" date="2016-04" db="EMBL/GenBank/DDBJ databases">
        <title>Genome analysis of Thermosulfurimonas dismutans, the first thermophilic sulfur-disproportionating bacterium of the phylum Thermodesulfobacteria.</title>
        <authorList>
            <person name="Mardanov A.V."/>
            <person name="Beletsky A.V."/>
            <person name="Kadnikov V.V."/>
            <person name="Slobodkin A.I."/>
            <person name="Ravin N.V."/>
        </authorList>
    </citation>
    <scope>NUCLEOTIDE SEQUENCE [LARGE SCALE GENOMIC DNA]</scope>
    <source>
        <strain evidence="8 9">S95</strain>
    </source>
</reference>
<evidence type="ECO:0000256" key="6">
    <source>
        <dbReference type="RuleBase" id="RU366058"/>
    </source>
</evidence>
<gene>
    <name evidence="8" type="ORF">TDIS_0384</name>
</gene>
<dbReference type="Pfam" id="PF09335">
    <property type="entry name" value="VTT_dom"/>
    <property type="match status" value="1"/>
</dbReference>
<protein>
    <recommendedName>
        <fullName evidence="6">TVP38/TMEM64 family membrane protein</fullName>
    </recommendedName>
</protein>
<evidence type="ECO:0000256" key="3">
    <source>
        <dbReference type="ARBA" id="ARBA00022692"/>
    </source>
</evidence>
<sequence length="194" mass="21667">MLVQLWENREALRTLVESKGPLGPVIFVLIQAGQVVLAPLPGEATGLAAGFIFGAWEGFVLAMMGLALGSSAAFGLARLFRDLVHRHLARKVFYQKVLLFNRKHGPTAAFLLFLFPGFPKDYLCYALGLLPLPFRVFFPIMLLGRAPATLALTLEGEALYREDWRMVIWVAVVAVVVLGLFRVFKKRFYQEISV</sequence>
<dbReference type="GO" id="GO:0005886">
    <property type="term" value="C:plasma membrane"/>
    <property type="evidence" value="ECO:0007669"/>
    <property type="project" value="UniProtKB-SubCell"/>
</dbReference>
<comment type="caution">
    <text evidence="6">Lacks conserved residue(s) required for the propagation of feature annotation.</text>
</comment>
<evidence type="ECO:0000256" key="2">
    <source>
        <dbReference type="ARBA" id="ARBA00022475"/>
    </source>
</evidence>
<evidence type="ECO:0000313" key="8">
    <source>
        <dbReference type="EMBL" id="OAQ21866.1"/>
    </source>
</evidence>
<dbReference type="PANTHER" id="PTHR12677:SF59">
    <property type="entry name" value="GOLGI APPARATUS MEMBRANE PROTEIN TVP38-RELATED"/>
    <property type="match status" value="1"/>
</dbReference>
<evidence type="ECO:0000313" key="9">
    <source>
        <dbReference type="Proteomes" id="UP000078390"/>
    </source>
</evidence>
<dbReference type="InterPro" id="IPR015414">
    <property type="entry name" value="TMEM64"/>
</dbReference>
<comment type="similarity">
    <text evidence="6">Belongs to the TVP38/TMEM64 family.</text>
</comment>
<proteinExistence type="inferred from homology"/>